<protein>
    <submittedName>
        <fullName evidence="1">Uncharacterized protein</fullName>
    </submittedName>
</protein>
<dbReference type="Proteomes" id="UP000821865">
    <property type="component" value="Chromosome 3"/>
</dbReference>
<dbReference type="EMBL" id="CM023472">
    <property type="protein sequence ID" value="KAH7959987.1"/>
    <property type="molecule type" value="Genomic_DNA"/>
</dbReference>
<gene>
    <name evidence="1" type="ORF">HPB49_015793</name>
</gene>
<comment type="caution">
    <text evidence="1">The sequence shown here is derived from an EMBL/GenBank/DDBJ whole genome shotgun (WGS) entry which is preliminary data.</text>
</comment>
<sequence length="135" mass="15611">MRQIWPPNGRLPNNQDKVCRSCGARNPNQEHRCTPCCELCGGTHPMTNKTRKARFKTPYIVKISRWERQMEAQEQAAMEAVSIEPTTTPRSRFRSRRRSSYRGRSRSRRQSRPTSAPPESEGRTAGPDRSVLQKR</sequence>
<accession>A0ACB8D6B0</accession>
<reference evidence="1" key="1">
    <citation type="submission" date="2020-05" db="EMBL/GenBank/DDBJ databases">
        <title>Large-scale comparative analyses of tick genomes elucidate their genetic diversity and vector capacities.</title>
        <authorList>
            <person name="Jia N."/>
            <person name="Wang J."/>
            <person name="Shi W."/>
            <person name="Du L."/>
            <person name="Sun Y."/>
            <person name="Zhan W."/>
            <person name="Jiang J."/>
            <person name="Wang Q."/>
            <person name="Zhang B."/>
            <person name="Ji P."/>
            <person name="Sakyi L.B."/>
            <person name="Cui X."/>
            <person name="Yuan T."/>
            <person name="Jiang B."/>
            <person name="Yang W."/>
            <person name="Lam T.T.-Y."/>
            <person name="Chang Q."/>
            <person name="Ding S."/>
            <person name="Wang X."/>
            <person name="Zhu J."/>
            <person name="Ruan X."/>
            <person name="Zhao L."/>
            <person name="Wei J."/>
            <person name="Que T."/>
            <person name="Du C."/>
            <person name="Cheng J."/>
            <person name="Dai P."/>
            <person name="Han X."/>
            <person name="Huang E."/>
            <person name="Gao Y."/>
            <person name="Liu J."/>
            <person name="Shao H."/>
            <person name="Ye R."/>
            <person name="Li L."/>
            <person name="Wei W."/>
            <person name="Wang X."/>
            <person name="Wang C."/>
            <person name="Yang T."/>
            <person name="Huo Q."/>
            <person name="Li W."/>
            <person name="Guo W."/>
            <person name="Chen H."/>
            <person name="Zhou L."/>
            <person name="Ni X."/>
            <person name="Tian J."/>
            <person name="Zhou Y."/>
            <person name="Sheng Y."/>
            <person name="Liu T."/>
            <person name="Pan Y."/>
            <person name="Xia L."/>
            <person name="Li J."/>
            <person name="Zhao F."/>
            <person name="Cao W."/>
        </authorList>
    </citation>
    <scope>NUCLEOTIDE SEQUENCE</scope>
    <source>
        <strain evidence="1">Dsil-2018</strain>
    </source>
</reference>
<evidence type="ECO:0000313" key="1">
    <source>
        <dbReference type="EMBL" id="KAH7959987.1"/>
    </source>
</evidence>
<organism evidence="1 2">
    <name type="scientific">Dermacentor silvarum</name>
    <name type="common">Tick</name>
    <dbReference type="NCBI Taxonomy" id="543639"/>
    <lineage>
        <taxon>Eukaryota</taxon>
        <taxon>Metazoa</taxon>
        <taxon>Ecdysozoa</taxon>
        <taxon>Arthropoda</taxon>
        <taxon>Chelicerata</taxon>
        <taxon>Arachnida</taxon>
        <taxon>Acari</taxon>
        <taxon>Parasitiformes</taxon>
        <taxon>Ixodida</taxon>
        <taxon>Ixodoidea</taxon>
        <taxon>Ixodidae</taxon>
        <taxon>Rhipicephalinae</taxon>
        <taxon>Dermacentor</taxon>
    </lineage>
</organism>
<proteinExistence type="predicted"/>
<keyword evidence="2" id="KW-1185">Reference proteome</keyword>
<evidence type="ECO:0000313" key="2">
    <source>
        <dbReference type="Proteomes" id="UP000821865"/>
    </source>
</evidence>
<name>A0ACB8D6B0_DERSI</name>